<comment type="caution">
    <text evidence="2">The sequence shown here is derived from an EMBL/GenBank/DDBJ whole genome shotgun (WGS) entry which is preliminary data.</text>
</comment>
<feature type="domain" description="AB hydrolase-1" evidence="1">
    <location>
        <begin position="27"/>
        <end position="268"/>
    </location>
</feature>
<dbReference type="PANTHER" id="PTHR43798">
    <property type="entry name" value="MONOACYLGLYCEROL LIPASE"/>
    <property type="match status" value="1"/>
</dbReference>
<name>A0A8H9H6D5_9ACTO</name>
<reference evidence="2" key="1">
    <citation type="journal article" date="2014" name="Int. J. Syst. Evol. Microbiol.">
        <title>Complete genome sequence of Corynebacterium casei LMG S-19264T (=DSM 44701T), isolated from a smear-ripened cheese.</title>
        <authorList>
            <consortium name="US DOE Joint Genome Institute (JGI-PGF)"/>
            <person name="Walter F."/>
            <person name="Albersmeier A."/>
            <person name="Kalinowski J."/>
            <person name="Ruckert C."/>
        </authorList>
    </citation>
    <scope>NUCLEOTIDE SEQUENCE</scope>
    <source>
        <strain evidence="2">CGMCC 4.7372</strain>
    </source>
</reference>
<accession>A0A8H9H6D5</accession>
<evidence type="ECO:0000313" key="2">
    <source>
        <dbReference type="EMBL" id="GGO94672.1"/>
    </source>
</evidence>
<dbReference type="Gene3D" id="3.40.50.1820">
    <property type="entry name" value="alpha/beta hydrolase"/>
    <property type="match status" value="1"/>
</dbReference>
<dbReference type="GO" id="GO:0016020">
    <property type="term" value="C:membrane"/>
    <property type="evidence" value="ECO:0007669"/>
    <property type="project" value="TreeGrafter"/>
</dbReference>
<dbReference type="EMBL" id="BMNJ01000001">
    <property type="protein sequence ID" value="GGO94672.1"/>
    <property type="molecule type" value="Genomic_DNA"/>
</dbReference>
<sequence length="280" mass="29573">MTDAQRRWEGRIAEHAVHRRPGSGPAVLFLNGCGMASVAWETVVKALPGRAIIAVDRPGRCGGSVNEGAPDLLSGTRILARIIDGDEPVIIVAHSMSSFQAEALARLRPDAVAGIVLADPAVEVGVRIGHLRRAAAKALAGAVGAALRLDPLRGAAAAVVRFGMRRETSHPEAVDDPLWRACHETREALSAAAAELASYSAQAADLTALRDERGGPVAAPVIVLEGMPFHSGYQEQALDTVFSRLEIRRLPQSRHLMMLDAPEAIVRAINDLSEGAVPAP</sequence>
<dbReference type="RefSeq" id="WP_080462870.1">
    <property type="nucleotide sequence ID" value="NZ_BMNJ01000001.1"/>
</dbReference>
<dbReference type="InterPro" id="IPR029058">
    <property type="entry name" value="AB_hydrolase_fold"/>
</dbReference>
<dbReference type="InterPro" id="IPR050266">
    <property type="entry name" value="AB_hydrolase_sf"/>
</dbReference>
<dbReference type="SUPFAM" id="SSF53474">
    <property type="entry name" value="alpha/beta-Hydrolases"/>
    <property type="match status" value="1"/>
</dbReference>
<dbReference type="Proteomes" id="UP000614239">
    <property type="component" value="Unassembled WGS sequence"/>
</dbReference>
<evidence type="ECO:0000313" key="3">
    <source>
        <dbReference type="Proteomes" id="UP000614239"/>
    </source>
</evidence>
<dbReference type="Pfam" id="PF12697">
    <property type="entry name" value="Abhydrolase_6"/>
    <property type="match status" value="1"/>
</dbReference>
<dbReference type="AlphaFoldDB" id="A0A8H9H6D5"/>
<reference evidence="2" key="2">
    <citation type="submission" date="2020-09" db="EMBL/GenBank/DDBJ databases">
        <authorList>
            <person name="Sun Q."/>
            <person name="Zhou Y."/>
        </authorList>
    </citation>
    <scope>NUCLEOTIDE SEQUENCE</scope>
    <source>
        <strain evidence="2">CGMCC 4.7372</strain>
    </source>
</reference>
<keyword evidence="3" id="KW-1185">Reference proteome</keyword>
<dbReference type="OrthoDB" id="7185741at2"/>
<dbReference type="PANTHER" id="PTHR43798:SF33">
    <property type="entry name" value="HYDROLASE, PUTATIVE (AFU_ORTHOLOGUE AFUA_2G14860)-RELATED"/>
    <property type="match status" value="1"/>
</dbReference>
<organism evidence="2 3">
    <name type="scientific">Actinomyces gaoshouyii</name>
    <dbReference type="NCBI Taxonomy" id="1960083"/>
    <lineage>
        <taxon>Bacteria</taxon>
        <taxon>Bacillati</taxon>
        <taxon>Actinomycetota</taxon>
        <taxon>Actinomycetes</taxon>
        <taxon>Actinomycetales</taxon>
        <taxon>Actinomycetaceae</taxon>
        <taxon>Actinomyces</taxon>
    </lineage>
</organism>
<gene>
    <name evidence="2" type="ORF">GCM10011612_00650</name>
</gene>
<evidence type="ECO:0000259" key="1">
    <source>
        <dbReference type="Pfam" id="PF12697"/>
    </source>
</evidence>
<dbReference type="GO" id="GO:0003824">
    <property type="term" value="F:catalytic activity"/>
    <property type="evidence" value="ECO:0007669"/>
    <property type="project" value="UniProtKB-ARBA"/>
</dbReference>
<protein>
    <recommendedName>
        <fullName evidence="1">AB hydrolase-1 domain-containing protein</fullName>
    </recommendedName>
</protein>
<proteinExistence type="predicted"/>
<dbReference type="InterPro" id="IPR000073">
    <property type="entry name" value="AB_hydrolase_1"/>
</dbReference>